<accession>A0A8H3X5Q8</accession>
<evidence type="ECO:0000313" key="4">
    <source>
        <dbReference type="Proteomes" id="UP000439903"/>
    </source>
</evidence>
<keyword evidence="4" id="KW-1185">Reference proteome</keyword>
<evidence type="ECO:0000256" key="1">
    <source>
        <dbReference type="SAM" id="MobiDB-lite"/>
    </source>
</evidence>
<dbReference type="Pfam" id="PF13837">
    <property type="entry name" value="Myb_DNA-bind_4"/>
    <property type="match status" value="1"/>
</dbReference>
<gene>
    <name evidence="3" type="ORF">F8M41_006862</name>
</gene>
<organism evidence="3 4">
    <name type="scientific">Gigaspora margarita</name>
    <dbReference type="NCBI Taxonomy" id="4874"/>
    <lineage>
        <taxon>Eukaryota</taxon>
        <taxon>Fungi</taxon>
        <taxon>Fungi incertae sedis</taxon>
        <taxon>Mucoromycota</taxon>
        <taxon>Glomeromycotina</taxon>
        <taxon>Glomeromycetes</taxon>
        <taxon>Diversisporales</taxon>
        <taxon>Gigasporaceae</taxon>
        <taxon>Gigaspora</taxon>
    </lineage>
</organism>
<evidence type="ECO:0000259" key="2">
    <source>
        <dbReference type="Pfam" id="PF13837"/>
    </source>
</evidence>
<name>A0A8H3X5Q8_GIGMA</name>
<dbReference type="OrthoDB" id="2377626at2759"/>
<feature type="domain" description="Myb/SANT-like DNA-binding" evidence="2">
    <location>
        <begin position="2"/>
        <end position="73"/>
    </location>
</feature>
<dbReference type="EMBL" id="WTPW01001682">
    <property type="protein sequence ID" value="KAF0420942.1"/>
    <property type="molecule type" value="Genomic_DNA"/>
</dbReference>
<feature type="region of interest" description="Disordered" evidence="1">
    <location>
        <begin position="1"/>
        <end position="21"/>
    </location>
</feature>
<dbReference type="InterPro" id="IPR044822">
    <property type="entry name" value="Myb_DNA-bind_4"/>
</dbReference>
<proteinExistence type="predicted"/>
<sequence>MLIEEVGKQQNALQRAKDPREKGQIWDKIIANMQSSEIASIVLKERTKTSIQQKWDSLLQKYRDIKDKISSTGEEAI</sequence>
<reference evidence="3 4" key="1">
    <citation type="journal article" date="2019" name="Environ. Microbiol.">
        <title>At the nexus of three kingdoms: the genome of the mycorrhizal fungus Gigaspora margarita provides insights into plant, endobacterial and fungal interactions.</title>
        <authorList>
            <person name="Venice F."/>
            <person name="Ghignone S."/>
            <person name="Salvioli di Fossalunga A."/>
            <person name="Amselem J."/>
            <person name="Novero M."/>
            <person name="Xianan X."/>
            <person name="Sedzielewska Toro K."/>
            <person name="Morin E."/>
            <person name="Lipzen A."/>
            <person name="Grigoriev I.V."/>
            <person name="Henrissat B."/>
            <person name="Martin F.M."/>
            <person name="Bonfante P."/>
        </authorList>
    </citation>
    <scope>NUCLEOTIDE SEQUENCE [LARGE SCALE GENOMIC DNA]</scope>
    <source>
        <strain evidence="3 4">BEG34</strain>
    </source>
</reference>
<dbReference type="Gene3D" id="1.10.10.60">
    <property type="entry name" value="Homeodomain-like"/>
    <property type="match status" value="1"/>
</dbReference>
<comment type="caution">
    <text evidence="3">The sequence shown here is derived from an EMBL/GenBank/DDBJ whole genome shotgun (WGS) entry which is preliminary data.</text>
</comment>
<protein>
    <submittedName>
        <fullName evidence="3">Trihelix transcription factor gt-3a-like: PROVISIONAL</fullName>
    </submittedName>
</protein>
<evidence type="ECO:0000313" key="3">
    <source>
        <dbReference type="EMBL" id="KAF0420942.1"/>
    </source>
</evidence>
<dbReference type="AlphaFoldDB" id="A0A8H3X5Q8"/>
<dbReference type="Proteomes" id="UP000439903">
    <property type="component" value="Unassembled WGS sequence"/>
</dbReference>